<dbReference type="SUPFAM" id="SSF51430">
    <property type="entry name" value="NAD(P)-linked oxidoreductase"/>
    <property type="match status" value="1"/>
</dbReference>
<evidence type="ECO:0000313" key="9">
    <source>
        <dbReference type="Proteomes" id="UP000078559"/>
    </source>
</evidence>
<dbReference type="PROSITE" id="PS00798">
    <property type="entry name" value="ALDOKETO_REDUCTASE_1"/>
    <property type="match status" value="1"/>
</dbReference>
<dbReference type="Proteomes" id="UP000078559">
    <property type="component" value="Chromosome 5"/>
</dbReference>
<evidence type="ECO:0000259" key="7">
    <source>
        <dbReference type="Pfam" id="PF00248"/>
    </source>
</evidence>
<dbReference type="Pfam" id="PF00248">
    <property type="entry name" value="Aldo_ket_red"/>
    <property type="match status" value="1"/>
</dbReference>
<dbReference type="InterPro" id="IPR023210">
    <property type="entry name" value="NADP_OxRdtase_dom"/>
</dbReference>
<sequence length="317" mass="35154">MAADVPHFRLNNGVMMPSVGLGCWMGFGQVGREQVYNMVANAIKAGYRHFDTADGYGNEEDVGRAIRDSGIPRKEVFVTTKLNNSDHHRVKEAFDHSLKALDLEYIDLWLMHWPQGFQGDRCIPPEESPTIHETWAEMVKVLDTGKVRAIGVSNFGVPLLESLLKSTTVVPAVNQVELHPFLPRENLRKFCTEHEIVVTAYSPMGQPTAGQVSPLLTDETVTSIAKKYGASEGQVVLSWGVANGIVVIPKSENPERLKANISLLNFDDAELQALNGIHKKPGMHRSLVQYHQPDGKVFGWTYEQLGWELELGGKAKA</sequence>
<dbReference type="OrthoDB" id="5945798at2759"/>
<keyword evidence="9" id="KW-1185">Reference proteome</keyword>
<dbReference type="CDD" id="cd19071">
    <property type="entry name" value="AKR_AKR1-5-like"/>
    <property type="match status" value="1"/>
</dbReference>
<evidence type="ECO:0000256" key="6">
    <source>
        <dbReference type="PIRSR" id="PIRSR000097-3"/>
    </source>
</evidence>
<keyword evidence="2" id="KW-0521">NADP</keyword>
<dbReference type="FunFam" id="3.20.20.100:FF:000002">
    <property type="entry name" value="2,5-diketo-D-gluconic acid reductase A"/>
    <property type="match status" value="1"/>
</dbReference>
<dbReference type="SMR" id="A0A194W031"/>
<accession>A0A194W031</accession>
<dbReference type="InterPro" id="IPR036812">
    <property type="entry name" value="NAD(P)_OxRdtase_dom_sf"/>
</dbReference>
<evidence type="ECO:0000256" key="3">
    <source>
        <dbReference type="ARBA" id="ARBA00023002"/>
    </source>
</evidence>
<dbReference type="InterPro" id="IPR018170">
    <property type="entry name" value="Aldo/ket_reductase_CS"/>
</dbReference>
<evidence type="ECO:0000256" key="5">
    <source>
        <dbReference type="PIRSR" id="PIRSR000097-2"/>
    </source>
</evidence>
<name>A0A194W031_CYTMA</name>
<evidence type="ECO:0000256" key="4">
    <source>
        <dbReference type="PIRSR" id="PIRSR000097-1"/>
    </source>
</evidence>
<comment type="similarity">
    <text evidence="1">Belongs to the aldo/keto reductase family.</text>
</comment>
<dbReference type="GO" id="GO:0016616">
    <property type="term" value="F:oxidoreductase activity, acting on the CH-OH group of donors, NAD or NADP as acceptor"/>
    <property type="evidence" value="ECO:0007669"/>
    <property type="project" value="UniProtKB-ARBA"/>
</dbReference>
<evidence type="ECO:0000313" key="8">
    <source>
        <dbReference type="EMBL" id="KUI69819.1"/>
    </source>
</evidence>
<dbReference type="PRINTS" id="PR00069">
    <property type="entry name" value="ALDKETRDTASE"/>
</dbReference>
<proteinExistence type="inferred from homology"/>
<dbReference type="PROSITE" id="PS00062">
    <property type="entry name" value="ALDOKETO_REDUCTASE_2"/>
    <property type="match status" value="1"/>
</dbReference>
<evidence type="ECO:0000256" key="2">
    <source>
        <dbReference type="ARBA" id="ARBA00022857"/>
    </source>
</evidence>
<feature type="site" description="Lowers pKa of active site Tyr" evidence="6">
    <location>
        <position position="81"/>
    </location>
</feature>
<dbReference type="PIRSF" id="PIRSF000097">
    <property type="entry name" value="AKR"/>
    <property type="match status" value="1"/>
</dbReference>
<dbReference type="PANTHER" id="PTHR43827:SF3">
    <property type="entry name" value="NADP-DEPENDENT OXIDOREDUCTASE DOMAIN-CONTAINING PROTEIN"/>
    <property type="match status" value="1"/>
</dbReference>
<dbReference type="Gene3D" id="3.20.20.100">
    <property type="entry name" value="NADP-dependent oxidoreductase domain"/>
    <property type="match status" value="1"/>
</dbReference>
<organism evidence="8 9">
    <name type="scientific">Cytospora mali</name>
    <name type="common">Apple Valsa canker fungus</name>
    <name type="synonym">Valsa mali</name>
    <dbReference type="NCBI Taxonomy" id="578113"/>
    <lineage>
        <taxon>Eukaryota</taxon>
        <taxon>Fungi</taxon>
        <taxon>Dikarya</taxon>
        <taxon>Ascomycota</taxon>
        <taxon>Pezizomycotina</taxon>
        <taxon>Sordariomycetes</taxon>
        <taxon>Sordariomycetidae</taxon>
        <taxon>Diaporthales</taxon>
        <taxon>Cytosporaceae</taxon>
        <taxon>Cytospora</taxon>
    </lineage>
</organism>
<dbReference type="AlphaFoldDB" id="A0A194W031"/>
<protein>
    <submittedName>
        <fullName evidence="8">Reductase 1</fullName>
    </submittedName>
</protein>
<feature type="binding site" evidence="5">
    <location>
        <position position="112"/>
    </location>
    <ligand>
        <name>substrate</name>
    </ligand>
</feature>
<feature type="active site" description="Proton donor" evidence="4">
    <location>
        <position position="56"/>
    </location>
</feature>
<dbReference type="InterPro" id="IPR020471">
    <property type="entry name" value="AKR"/>
</dbReference>
<evidence type="ECO:0000256" key="1">
    <source>
        <dbReference type="ARBA" id="ARBA00007905"/>
    </source>
</evidence>
<dbReference type="EMBL" id="CM003102">
    <property type="protein sequence ID" value="KUI69819.1"/>
    <property type="molecule type" value="Genomic_DNA"/>
</dbReference>
<gene>
    <name evidence="8" type="ORF">VM1G_05445</name>
</gene>
<reference evidence="8" key="1">
    <citation type="submission" date="2014-12" db="EMBL/GenBank/DDBJ databases">
        <title>Genome Sequence of Valsa Canker Pathogens Uncovers a Specific Adaption of Colonization on Woody Bark.</title>
        <authorList>
            <person name="Yin Z."/>
            <person name="Liu H."/>
            <person name="Gao X."/>
            <person name="Li Z."/>
            <person name="Song N."/>
            <person name="Ke X."/>
            <person name="Dai Q."/>
            <person name="Wu Y."/>
            <person name="Sun Y."/>
            <person name="Xu J.-R."/>
            <person name="Kang Z.K."/>
            <person name="Wang L."/>
            <person name="Huang L."/>
        </authorList>
    </citation>
    <scope>NUCLEOTIDE SEQUENCE [LARGE SCALE GENOMIC DNA]</scope>
    <source>
        <strain evidence="8">03-8</strain>
    </source>
</reference>
<dbReference type="PANTHER" id="PTHR43827">
    <property type="entry name" value="2,5-DIKETO-D-GLUCONIC ACID REDUCTASE"/>
    <property type="match status" value="1"/>
</dbReference>
<feature type="domain" description="NADP-dependent oxidoreductase" evidence="7">
    <location>
        <begin position="19"/>
        <end position="277"/>
    </location>
</feature>
<keyword evidence="3" id="KW-0560">Oxidoreductase</keyword>